<feature type="transmembrane region" description="Helical" evidence="1">
    <location>
        <begin position="268"/>
        <end position="288"/>
    </location>
</feature>
<evidence type="ECO:0000256" key="1">
    <source>
        <dbReference type="SAM" id="Phobius"/>
    </source>
</evidence>
<dbReference type="InterPro" id="IPR052529">
    <property type="entry name" value="Bact_Transport_Assoc"/>
</dbReference>
<evidence type="ECO:0000313" key="3">
    <source>
        <dbReference type="EMBL" id="ADG77640.1"/>
    </source>
</evidence>
<evidence type="ECO:0000313" key="4">
    <source>
        <dbReference type="Proteomes" id="UP000001213"/>
    </source>
</evidence>
<evidence type="ECO:0000259" key="2">
    <source>
        <dbReference type="Pfam" id="PF04235"/>
    </source>
</evidence>
<keyword evidence="1" id="KW-0812">Transmembrane</keyword>
<dbReference type="EMBL" id="CP001966">
    <property type="protein sequence ID" value="ADG77640.1"/>
    <property type="molecule type" value="Genomic_DNA"/>
</dbReference>
<proteinExistence type="predicted"/>
<dbReference type="Pfam" id="PF04235">
    <property type="entry name" value="DUF418"/>
    <property type="match status" value="1"/>
</dbReference>
<feature type="transmembrane region" description="Helical" evidence="1">
    <location>
        <begin position="102"/>
        <end position="124"/>
    </location>
</feature>
<feature type="transmembrane region" description="Helical" evidence="1">
    <location>
        <begin position="170"/>
        <end position="190"/>
    </location>
</feature>
<protein>
    <recommendedName>
        <fullName evidence="2">DUF418 domain-containing protein</fullName>
    </recommendedName>
</protein>
<dbReference type="PANTHER" id="PTHR30590:SF2">
    <property type="entry name" value="INNER MEMBRANE PROTEIN"/>
    <property type="match status" value="1"/>
</dbReference>
<dbReference type="KEGG" id="tpr:Tpau_1007"/>
<gene>
    <name evidence="3" type="ordered locus">Tpau_1007</name>
</gene>
<dbReference type="AlphaFoldDB" id="D5UV50"/>
<sequence>MARYRFLDSLRGFALLGIILVNILSMVEAAPQPGRTVLDYTVQARFVPIFSLLFGISLYLIADGARRRSVAPWKPLVLRMIGLGAAGVLHALVFSGDILREYAIGGALVIPLVVWAPAWVNLIIGTFLTGLSFSDVGAVIGPLPSLLLLGAAAAGLGLPARIEASPMPGVAMAVVGGVAAVPLMSAYLHAGGGDPRFAKGGISAGLAMALLYIGLLALLWRLPSVRRALRACFEPLGRMSLTNYVTASVVVAVLLRAGALGPQTSMPALMLAAIGIIAAQSAISRIWLSRLRYGPLEWLLRAVTWRTVPPLRRRRPDERALDTVGAG</sequence>
<name>D5UV50_TSUPD</name>
<dbReference type="eggNOG" id="COG2311">
    <property type="taxonomic scope" value="Bacteria"/>
</dbReference>
<dbReference type="STRING" id="521096.Tpau_1007"/>
<dbReference type="InterPro" id="IPR007349">
    <property type="entry name" value="DUF418"/>
</dbReference>
<reference evidence="4" key="1">
    <citation type="submission" date="2010-03" db="EMBL/GenBank/DDBJ databases">
        <title>The complete chromosome of Tsukamurella paurometabola DSM 20162.</title>
        <authorList>
            <consortium name="US DOE Joint Genome Institute (JGI-PGF)"/>
            <person name="Lucas S."/>
            <person name="Copeland A."/>
            <person name="Lapidus A."/>
            <person name="Glavina del Rio T."/>
            <person name="Dalin E."/>
            <person name="Tice H."/>
            <person name="Bruce D."/>
            <person name="Goodwin L."/>
            <person name="Pitluck S."/>
            <person name="Kyrpides N."/>
            <person name="Mavromatis K."/>
            <person name="Ivanova N."/>
            <person name="Mikhailova N."/>
            <person name="Munk A.C."/>
            <person name="Brettin T."/>
            <person name="Detter J.C."/>
            <person name="Tapia R."/>
            <person name="Han C."/>
            <person name="Larimer F."/>
            <person name="Land M."/>
            <person name="Hauser L."/>
            <person name="Markowitz V."/>
            <person name="Cheng J.-F."/>
            <person name="Hugenholtz P."/>
            <person name="Woyke T."/>
            <person name="Wu D."/>
            <person name="Jando M."/>
            <person name="Brambilla E."/>
            <person name="Klenk H.-P."/>
            <person name="Eisen J.A."/>
        </authorList>
    </citation>
    <scope>NUCLEOTIDE SEQUENCE [LARGE SCALE GENOMIC DNA]</scope>
    <source>
        <strain evidence="4">ATCC 8368 / DSM 20162 / CCUG 35730 / CIP 100753 / JCM 10117 / KCTC 9821 / NBRC 16120 / NCIMB 702349 / NCTC 13040</strain>
    </source>
</reference>
<organism evidence="3 4">
    <name type="scientific">Tsukamurella paurometabola (strain ATCC 8368 / DSM 20162 / CCUG 35730 / CIP 100753 / JCM 10117 / KCTC 9821 / NBRC 16120 / NCIMB 702349 / NCTC 13040)</name>
    <name type="common">Corynebacterium paurometabolum</name>
    <dbReference type="NCBI Taxonomy" id="521096"/>
    <lineage>
        <taxon>Bacteria</taxon>
        <taxon>Bacillati</taxon>
        <taxon>Actinomycetota</taxon>
        <taxon>Actinomycetes</taxon>
        <taxon>Mycobacteriales</taxon>
        <taxon>Tsukamurellaceae</taxon>
        <taxon>Tsukamurella</taxon>
    </lineage>
</organism>
<keyword evidence="1" id="KW-0472">Membrane</keyword>
<feature type="domain" description="DUF418" evidence="2">
    <location>
        <begin position="194"/>
        <end position="306"/>
    </location>
</feature>
<accession>D5UV50</accession>
<dbReference type="Proteomes" id="UP000001213">
    <property type="component" value="Chromosome"/>
</dbReference>
<dbReference type="PANTHER" id="PTHR30590">
    <property type="entry name" value="INNER MEMBRANE PROTEIN"/>
    <property type="match status" value="1"/>
</dbReference>
<feature type="transmembrane region" description="Helical" evidence="1">
    <location>
        <begin position="136"/>
        <end position="158"/>
    </location>
</feature>
<keyword evidence="4" id="KW-1185">Reference proteome</keyword>
<feature type="transmembrane region" description="Helical" evidence="1">
    <location>
        <begin position="202"/>
        <end position="221"/>
    </location>
</feature>
<keyword evidence="1" id="KW-1133">Transmembrane helix</keyword>
<feature type="transmembrane region" description="Helical" evidence="1">
    <location>
        <begin position="76"/>
        <end position="96"/>
    </location>
</feature>
<dbReference type="RefSeq" id="WP_013125678.1">
    <property type="nucleotide sequence ID" value="NC_014158.1"/>
</dbReference>
<feature type="transmembrane region" description="Helical" evidence="1">
    <location>
        <begin position="45"/>
        <end position="64"/>
    </location>
</feature>
<dbReference type="HOGENOM" id="CLU_039610_0_1_11"/>
<reference evidence="3 4" key="2">
    <citation type="journal article" date="2011" name="Stand. Genomic Sci.">
        <title>Complete genome sequence of Tsukamurella paurometabola type strain (no. 33).</title>
        <authorList>
            <person name="Munk A.C."/>
            <person name="Lapidus A."/>
            <person name="Lucas S."/>
            <person name="Nolan M."/>
            <person name="Tice H."/>
            <person name="Cheng J.F."/>
            <person name="Del Rio T.G."/>
            <person name="Goodwin L."/>
            <person name="Pitluck S."/>
            <person name="Liolios K."/>
            <person name="Huntemann M."/>
            <person name="Ivanova N."/>
            <person name="Mavromatis K."/>
            <person name="Mikhailova N."/>
            <person name="Pati A."/>
            <person name="Chen A."/>
            <person name="Palaniappan K."/>
            <person name="Tapia R."/>
            <person name="Han C."/>
            <person name="Land M."/>
            <person name="Hauser L."/>
            <person name="Chang Y.J."/>
            <person name="Jeffries C.D."/>
            <person name="Brettin T."/>
            <person name="Yasawong M."/>
            <person name="Brambilla E.M."/>
            <person name="Rohde M."/>
            <person name="Sikorski J."/>
            <person name="Goker M."/>
            <person name="Detter J.C."/>
            <person name="Woyke T."/>
            <person name="Bristow J."/>
            <person name="Eisen J.A."/>
            <person name="Markowitz V."/>
            <person name="Hugenholtz P."/>
            <person name="Kyrpides N.C."/>
            <person name="Klenk H.P."/>
        </authorList>
    </citation>
    <scope>NUCLEOTIDE SEQUENCE [LARGE SCALE GENOMIC DNA]</scope>
    <source>
        <strain evidence="4">ATCC 8368 / DSM 20162 / CCUG 35730 / CIP 100753 / JCM 10117 / KCTC 9821 / NBRC 16120 / NCIMB 702349 / NCTC 13040</strain>
    </source>
</reference>